<keyword evidence="1" id="KW-0812">Transmembrane</keyword>
<feature type="transmembrane region" description="Helical" evidence="1">
    <location>
        <begin position="47"/>
        <end position="66"/>
    </location>
</feature>
<evidence type="ECO:0000313" key="3">
    <source>
        <dbReference type="Proteomes" id="UP000240569"/>
    </source>
</evidence>
<gene>
    <name evidence="2" type="ORF">B9Q02_11565</name>
</gene>
<proteinExistence type="predicted"/>
<keyword evidence="1" id="KW-0472">Membrane</keyword>
<reference evidence="2 3" key="1">
    <citation type="submission" date="2017-04" db="EMBL/GenBank/DDBJ databases">
        <title>Novel microbial lineages endemic to geothermal iron-oxide mats fill important gaps in the evolutionary history of Archaea.</title>
        <authorList>
            <person name="Jay Z.J."/>
            <person name="Beam J.P."/>
            <person name="Dlakic M."/>
            <person name="Rusch D.B."/>
            <person name="Kozubal M.A."/>
            <person name="Inskeep W.P."/>
        </authorList>
    </citation>
    <scope>NUCLEOTIDE SEQUENCE [LARGE SCALE GENOMIC DNA]</scope>
    <source>
        <strain evidence="2">BE_D</strain>
    </source>
</reference>
<evidence type="ECO:0000256" key="1">
    <source>
        <dbReference type="SAM" id="Phobius"/>
    </source>
</evidence>
<feature type="transmembrane region" description="Helical" evidence="1">
    <location>
        <begin position="20"/>
        <end position="41"/>
    </location>
</feature>
<dbReference type="AlphaFoldDB" id="A0A2R6A899"/>
<keyword evidence="1" id="KW-1133">Transmembrane helix</keyword>
<comment type="caution">
    <text evidence="2">The sequence shown here is derived from an EMBL/GenBank/DDBJ whole genome shotgun (WGS) entry which is preliminary data.</text>
</comment>
<dbReference type="EMBL" id="NEXD01000146">
    <property type="protein sequence ID" value="PSN82548.1"/>
    <property type="molecule type" value="Genomic_DNA"/>
</dbReference>
<evidence type="ECO:0000313" key="2">
    <source>
        <dbReference type="EMBL" id="PSN82548.1"/>
    </source>
</evidence>
<protein>
    <submittedName>
        <fullName evidence="2">Uncharacterized protein</fullName>
    </submittedName>
</protein>
<dbReference type="Proteomes" id="UP000240569">
    <property type="component" value="Unassembled WGS sequence"/>
</dbReference>
<name>A0A2R6A899_9ARCH</name>
<organism evidence="2 3">
    <name type="scientific">Candidatus Marsarchaeota G1 archaeon BE_D</name>
    <dbReference type="NCBI Taxonomy" id="1978156"/>
    <lineage>
        <taxon>Archaea</taxon>
        <taxon>Candidatus Marsarchaeota</taxon>
        <taxon>Candidatus Marsarchaeota group 1</taxon>
    </lineage>
</organism>
<accession>A0A2R6A899</accession>
<sequence length="77" mass="8636">MNRSSPQQIRKSERDVKLFVTFMTILIIIVAALTVGSYHGYSPNPSSVAITGFLLLLTVLITAVWYKTKYPGYIRAD</sequence>